<accession>A0ACC6Q9N9</accession>
<protein>
    <submittedName>
        <fullName evidence="1">Uncharacterized protein</fullName>
    </submittedName>
</protein>
<sequence>MTIAPFHIRRHTSRVAAGIAAVTLGSLAVLTGCSNNDDPGQGAKPAAGSSPTSSSSPSPSPSQTADPDAQAVLAAYNHYWDAKAAAYAKASVAGTDLEKYAVGEARTATEYEVKALAKKGFITTGQPSRSPEVTKVDLSRKVPSATVRDCVDVSSWKLVDRKTGSPVQLPKERRTKYISAVTAEKWNGQWVILRAKQEDRGC</sequence>
<dbReference type="EMBL" id="JBBKAI010000001">
    <property type="protein sequence ID" value="MEJ8654993.1"/>
    <property type="molecule type" value="Genomic_DNA"/>
</dbReference>
<dbReference type="Proteomes" id="UP001375539">
    <property type="component" value="Unassembled WGS sequence"/>
</dbReference>
<organism evidence="1 2">
    <name type="scientific">Streptomyces pratisoli</name>
    <dbReference type="NCBI Taxonomy" id="3139917"/>
    <lineage>
        <taxon>Bacteria</taxon>
        <taxon>Bacillati</taxon>
        <taxon>Actinomycetota</taxon>
        <taxon>Actinomycetes</taxon>
        <taxon>Kitasatosporales</taxon>
        <taxon>Streptomycetaceae</taxon>
        <taxon>Streptomyces</taxon>
    </lineage>
</organism>
<evidence type="ECO:0000313" key="2">
    <source>
        <dbReference type="Proteomes" id="UP001375539"/>
    </source>
</evidence>
<proteinExistence type="predicted"/>
<keyword evidence="2" id="KW-1185">Reference proteome</keyword>
<comment type="caution">
    <text evidence="1">The sequence shown here is derived from an EMBL/GenBank/DDBJ whole genome shotgun (WGS) entry which is preliminary data.</text>
</comment>
<gene>
    <name evidence="1" type="ORF">WKI58_00305</name>
</gene>
<name>A0ACC6Q9N9_9ACTN</name>
<reference evidence="1" key="1">
    <citation type="submission" date="2024-03" db="EMBL/GenBank/DDBJ databases">
        <title>Novel Streptomyces species of biotechnological and ecological value are a feature of Machair soil.</title>
        <authorList>
            <person name="Prole J.R."/>
            <person name="Goodfellow M."/>
            <person name="Allenby N."/>
            <person name="Ward A.C."/>
        </authorList>
    </citation>
    <scope>NUCLEOTIDE SEQUENCE</scope>
    <source>
        <strain evidence="1">MS1.AVA.4</strain>
    </source>
</reference>
<evidence type="ECO:0000313" key="1">
    <source>
        <dbReference type="EMBL" id="MEJ8654993.1"/>
    </source>
</evidence>